<dbReference type="AlphaFoldDB" id="A0AAW1Z216"/>
<dbReference type="Proteomes" id="UP001479290">
    <property type="component" value="Unassembled WGS sequence"/>
</dbReference>
<dbReference type="PRINTS" id="PR01077">
    <property type="entry name" value="CLAUDIN"/>
</dbReference>
<dbReference type="FunFam" id="1.20.140.150:FF:000001">
    <property type="entry name" value="Claudin"/>
    <property type="match status" value="1"/>
</dbReference>
<keyword evidence="3 8" id="KW-1003">Cell membrane</keyword>
<dbReference type="InterPro" id="IPR006187">
    <property type="entry name" value="Claudin"/>
</dbReference>
<protein>
    <recommendedName>
        <fullName evidence="8">Claudin</fullName>
    </recommendedName>
</protein>
<keyword evidence="2 8" id="KW-0796">Tight junction</keyword>
<feature type="transmembrane region" description="Helical" evidence="8">
    <location>
        <begin position="39"/>
        <end position="59"/>
    </location>
</feature>
<accession>A0AAW1Z216</accession>
<feature type="transmembrane region" description="Helical" evidence="8">
    <location>
        <begin position="79"/>
        <end position="100"/>
    </location>
</feature>
<organism evidence="9 10">
    <name type="scientific">Culter alburnus</name>
    <name type="common">Topmouth culter</name>
    <dbReference type="NCBI Taxonomy" id="194366"/>
    <lineage>
        <taxon>Eukaryota</taxon>
        <taxon>Metazoa</taxon>
        <taxon>Chordata</taxon>
        <taxon>Craniata</taxon>
        <taxon>Vertebrata</taxon>
        <taxon>Euteleostomi</taxon>
        <taxon>Actinopterygii</taxon>
        <taxon>Neopterygii</taxon>
        <taxon>Teleostei</taxon>
        <taxon>Ostariophysi</taxon>
        <taxon>Cypriniformes</taxon>
        <taxon>Xenocyprididae</taxon>
        <taxon>Xenocypridinae</taxon>
        <taxon>Culter</taxon>
    </lineage>
</organism>
<feature type="transmembrane region" description="Helical" evidence="8">
    <location>
        <begin position="121"/>
        <end position="144"/>
    </location>
</feature>
<evidence type="ECO:0000256" key="7">
    <source>
        <dbReference type="ARBA" id="ARBA00023136"/>
    </source>
</evidence>
<name>A0AAW1Z216_CULAL</name>
<dbReference type="PANTHER" id="PTHR12002">
    <property type="entry name" value="CLAUDIN"/>
    <property type="match status" value="1"/>
</dbReference>
<dbReference type="InterPro" id="IPR017974">
    <property type="entry name" value="Claudin_CS"/>
</dbReference>
<gene>
    <name evidence="9" type="ORF">ABG768_015359</name>
</gene>
<feature type="transmembrane region" description="Helical" evidence="8">
    <location>
        <begin position="6"/>
        <end position="27"/>
    </location>
</feature>
<dbReference type="Pfam" id="PF00822">
    <property type="entry name" value="PMP22_Claudin"/>
    <property type="match status" value="1"/>
</dbReference>
<feature type="transmembrane region" description="Helical" evidence="8">
    <location>
        <begin position="164"/>
        <end position="183"/>
    </location>
</feature>
<comment type="function">
    <text evidence="8">Claudins function as major constituents of the tight junction complexes that regulate the permeability of epithelia.</text>
</comment>
<evidence type="ECO:0000256" key="2">
    <source>
        <dbReference type="ARBA" id="ARBA00022427"/>
    </source>
</evidence>
<keyword evidence="5 8" id="KW-0965">Cell junction</keyword>
<evidence type="ECO:0000313" key="9">
    <source>
        <dbReference type="EMBL" id="KAK9955487.1"/>
    </source>
</evidence>
<dbReference type="PROSITE" id="PS01346">
    <property type="entry name" value="CLAUDIN"/>
    <property type="match status" value="1"/>
</dbReference>
<comment type="caution">
    <text evidence="8">Lacks conserved residue(s) required for the propagation of feature annotation.</text>
</comment>
<evidence type="ECO:0000256" key="1">
    <source>
        <dbReference type="ARBA" id="ARBA00008295"/>
    </source>
</evidence>
<keyword evidence="10" id="KW-1185">Reference proteome</keyword>
<reference evidence="9 10" key="1">
    <citation type="submission" date="2024-05" db="EMBL/GenBank/DDBJ databases">
        <title>A high-quality chromosomal-level genome assembly of Topmouth culter (Culter alburnus).</title>
        <authorList>
            <person name="Zhao H."/>
        </authorList>
    </citation>
    <scope>NUCLEOTIDE SEQUENCE [LARGE SCALE GENOMIC DNA]</scope>
    <source>
        <strain evidence="9">CATC2023</strain>
        <tissue evidence="9">Muscle</tissue>
    </source>
</reference>
<evidence type="ECO:0000256" key="3">
    <source>
        <dbReference type="ARBA" id="ARBA00022475"/>
    </source>
</evidence>
<dbReference type="GO" id="GO:0005923">
    <property type="term" value="C:bicellular tight junction"/>
    <property type="evidence" value="ECO:0007669"/>
    <property type="project" value="UniProtKB-SubCell"/>
</dbReference>
<evidence type="ECO:0000256" key="4">
    <source>
        <dbReference type="ARBA" id="ARBA00022692"/>
    </source>
</evidence>
<comment type="similarity">
    <text evidence="1 8">Belongs to the claudin family.</text>
</comment>
<dbReference type="InterPro" id="IPR004031">
    <property type="entry name" value="PMP22/EMP/MP20/Claudin"/>
</dbReference>
<comment type="subcellular location">
    <subcellularLocation>
        <location evidence="8">Cell junction</location>
        <location evidence="8">Tight junction</location>
    </subcellularLocation>
    <subcellularLocation>
        <location evidence="8">Cell membrane</location>
        <topology evidence="8">Multi-pass membrane protein</topology>
    </subcellularLocation>
</comment>
<comment type="caution">
    <text evidence="9">The sequence shown here is derived from an EMBL/GenBank/DDBJ whole genome shotgun (WGS) entry which is preliminary data.</text>
</comment>
<dbReference type="Gene3D" id="1.20.140.150">
    <property type="match status" value="1"/>
</dbReference>
<dbReference type="PRINTS" id="PR01385">
    <property type="entry name" value="CLAUDIN14"/>
</dbReference>
<keyword evidence="4 8" id="KW-0812">Transmembrane</keyword>
<dbReference type="EMBL" id="JAWDJR010000021">
    <property type="protein sequence ID" value="KAK9955487.1"/>
    <property type="molecule type" value="Genomic_DNA"/>
</dbReference>
<evidence type="ECO:0000256" key="6">
    <source>
        <dbReference type="ARBA" id="ARBA00022989"/>
    </source>
</evidence>
<proteinExistence type="inferred from homology"/>
<evidence type="ECO:0000256" key="5">
    <source>
        <dbReference type="ARBA" id="ARBA00022949"/>
    </source>
</evidence>
<evidence type="ECO:0000313" key="10">
    <source>
        <dbReference type="Proteomes" id="UP001479290"/>
    </source>
</evidence>
<keyword evidence="6 8" id="KW-1133">Transmembrane helix</keyword>
<keyword evidence="7 8" id="KW-0472">Membrane</keyword>
<dbReference type="GO" id="GO:0005198">
    <property type="term" value="F:structural molecule activity"/>
    <property type="evidence" value="ECO:0007669"/>
    <property type="project" value="InterPro"/>
</dbReference>
<sequence length="205" mass="21793">MASLGLQILGVALSFVGLLGSILTCALPMWKVTAFIGRNLVTAQIIWEGLWTVCVIQSTGHMECKVYVSMLALPVDLQVARALLVISILLSVVGILLALVGAKCNTCFENKTAKARVVISAGAFIIIAGLLCLTPVCWSANTIVRDFYNPLLTDWQRRELGASLYVGWAAAGLLLTGGAILCCQCPSKDAKNPAPKSNVSEKESV</sequence>
<dbReference type="GO" id="GO:0005886">
    <property type="term" value="C:plasma membrane"/>
    <property type="evidence" value="ECO:0007669"/>
    <property type="project" value="UniProtKB-SubCell"/>
</dbReference>
<evidence type="ECO:0000256" key="8">
    <source>
        <dbReference type="RuleBase" id="RU060637"/>
    </source>
</evidence>